<feature type="compositionally biased region" description="Acidic residues" evidence="5">
    <location>
        <begin position="362"/>
        <end position="375"/>
    </location>
</feature>
<keyword evidence="2" id="KW-0964">Secreted</keyword>
<dbReference type="SUPFAM" id="SSF50969">
    <property type="entry name" value="YVTN repeat-like/Quinoprotein amine dehydrogenase"/>
    <property type="match status" value="1"/>
</dbReference>
<dbReference type="PANTHER" id="PTHR37467">
    <property type="entry name" value="EXPORTED CALCIUM-BINDING GLYCOPROTEIN-RELATED"/>
    <property type="match status" value="1"/>
</dbReference>
<dbReference type="STRING" id="87626.PTD2_00666"/>
<keyword evidence="4" id="KW-0106">Calcium</keyword>
<dbReference type="EMBL" id="AAOH01000001">
    <property type="protein sequence ID" value="EAR30036.1"/>
    <property type="molecule type" value="Genomic_DNA"/>
</dbReference>
<keyword evidence="9" id="KW-1185">Reference proteome</keyword>
<dbReference type="Proteomes" id="UP000006201">
    <property type="component" value="Unassembled WGS sequence"/>
</dbReference>
<dbReference type="SUPFAM" id="SSF103647">
    <property type="entry name" value="TSP type-3 repeat"/>
    <property type="match status" value="3"/>
</dbReference>
<feature type="compositionally biased region" description="Acidic residues" evidence="5">
    <location>
        <begin position="432"/>
        <end position="445"/>
    </location>
</feature>
<comment type="subcellular location">
    <subcellularLocation>
        <location evidence="1">Secreted</location>
    </subcellularLocation>
</comment>
<dbReference type="InterPro" id="IPR018391">
    <property type="entry name" value="PQQ_b-propeller_rpt"/>
</dbReference>
<feature type="domain" description="Pyrrolo-quinoline quinone repeat" evidence="7">
    <location>
        <begin position="1653"/>
        <end position="1738"/>
    </location>
</feature>
<feature type="domain" description="Pyrrolo-quinoline quinone repeat" evidence="7">
    <location>
        <begin position="1411"/>
        <end position="1583"/>
    </location>
</feature>
<dbReference type="Gene3D" id="2.40.128.630">
    <property type="match status" value="1"/>
</dbReference>
<dbReference type="PANTHER" id="PTHR37467:SF1">
    <property type="entry name" value="EXPORTED CALCIUM-BINDING GLYCOPROTEIN"/>
    <property type="match status" value="1"/>
</dbReference>
<reference evidence="8 9" key="1">
    <citation type="submission" date="2006-02" db="EMBL/GenBank/DDBJ databases">
        <authorList>
            <person name="Moran M.A."/>
            <person name="Kjelleberg S."/>
            <person name="Egan S."/>
            <person name="Saunders N."/>
            <person name="Thomas T."/>
            <person name="Ferriera S."/>
            <person name="Johnson J."/>
            <person name="Kravitz S."/>
            <person name="Halpern A."/>
            <person name="Remington K."/>
            <person name="Beeson K."/>
            <person name="Tran B."/>
            <person name="Rogers Y.-H."/>
            <person name="Friedman R."/>
            <person name="Venter J.C."/>
        </authorList>
    </citation>
    <scope>NUCLEOTIDE SEQUENCE [LARGE SCALE GENOMIC DNA]</scope>
    <source>
        <strain evidence="8 9">D2</strain>
    </source>
</reference>
<keyword evidence="3 6" id="KW-0732">Signal</keyword>
<evidence type="ECO:0000256" key="2">
    <source>
        <dbReference type="ARBA" id="ARBA00022525"/>
    </source>
</evidence>
<dbReference type="PROSITE" id="PS51257">
    <property type="entry name" value="PROKAR_LIPOPROTEIN"/>
    <property type="match status" value="1"/>
</dbReference>
<dbReference type="InterPro" id="IPR015943">
    <property type="entry name" value="WD40/YVTN_repeat-like_dom_sf"/>
</dbReference>
<dbReference type="Pfam" id="PF18884">
    <property type="entry name" value="TSP3_bac"/>
    <property type="match status" value="9"/>
</dbReference>
<dbReference type="eggNOG" id="COG5183">
    <property type="taxonomic scope" value="Bacteria"/>
</dbReference>
<dbReference type="InterPro" id="IPR059100">
    <property type="entry name" value="TSP3_bac"/>
</dbReference>
<evidence type="ECO:0000259" key="7">
    <source>
        <dbReference type="Pfam" id="PF13360"/>
    </source>
</evidence>
<feature type="chain" id="PRO_5002667053" evidence="6">
    <location>
        <begin position="22"/>
        <end position="2350"/>
    </location>
</feature>
<dbReference type="InterPro" id="IPR011044">
    <property type="entry name" value="Quino_amine_DH_bsu"/>
</dbReference>
<feature type="compositionally biased region" description="Acidic residues" evidence="5">
    <location>
        <begin position="467"/>
        <end position="477"/>
    </location>
</feature>
<evidence type="ECO:0000256" key="3">
    <source>
        <dbReference type="ARBA" id="ARBA00022729"/>
    </source>
</evidence>
<protein>
    <submittedName>
        <fullName evidence="8">Predicted calcium-binding protein</fullName>
    </submittedName>
</protein>
<feature type="compositionally biased region" description="Acidic residues" evidence="5">
    <location>
        <begin position="1791"/>
        <end position="1801"/>
    </location>
</feature>
<evidence type="ECO:0000256" key="5">
    <source>
        <dbReference type="SAM" id="MobiDB-lite"/>
    </source>
</evidence>
<feature type="compositionally biased region" description="Acidic residues" evidence="5">
    <location>
        <begin position="397"/>
        <end position="410"/>
    </location>
</feature>
<evidence type="ECO:0000313" key="8">
    <source>
        <dbReference type="EMBL" id="EAR30036.1"/>
    </source>
</evidence>
<dbReference type="GO" id="GO:0005509">
    <property type="term" value="F:calcium ion binding"/>
    <property type="evidence" value="ECO:0007669"/>
    <property type="project" value="InterPro"/>
</dbReference>
<comment type="caution">
    <text evidence="8">The sequence shown here is derived from an EMBL/GenBank/DDBJ whole genome shotgun (WGS) entry which is preliminary data.</text>
</comment>
<feature type="region of interest" description="Disordered" evidence="5">
    <location>
        <begin position="310"/>
        <end position="477"/>
    </location>
</feature>
<dbReference type="Pfam" id="PF13360">
    <property type="entry name" value="PQQ_2"/>
    <property type="match status" value="3"/>
</dbReference>
<feature type="region of interest" description="Disordered" evidence="5">
    <location>
        <begin position="1781"/>
        <end position="1818"/>
    </location>
</feature>
<dbReference type="OrthoDB" id="9785394at2"/>
<feature type="signal peptide" evidence="6">
    <location>
        <begin position="1"/>
        <end position="21"/>
    </location>
</feature>
<dbReference type="InterPro" id="IPR002372">
    <property type="entry name" value="PQQ_rpt_dom"/>
</dbReference>
<evidence type="ECO:0000256" key="6">
    <source>
        <dbReference type="SAM" id="SignalP"/>
    </source>
</evidence>
<dbReference type="eggNOG" id="COG3266">
    <property type="taxonomic scope" value="Bacteria"/>
</dbReference>
<proteinExistence type="predicted"/>
<dbReference type="SUPFAM" id="SSF82171">
    <property type="entry name" value="DPP6 N-terminal domain-like"/>
    <property type="match status" value="1"/>
</dbReference>
<dbReference type="InterPro" id="IPR011047">
    <property type="entry name" value="Quinoprotein_ADH-like_sf"/>
</dbReference>
<sequence length="2350" mass="259168">MASAKLISPLLLSLLTLTACGGGGSDTKKPIIPPIVKQSYKLQGMAIKGPIANAQVSVYQIDTTKADLKGPLVVTGSSNNKALFENIAITEPFAEHYLVEVTTTSQTLDLLTSQAPILSSMLSVVSSEQLKNNTPINTSALTTLIVNAVTENISTTSNFSQALLQATTKTLALFNFGGSQDYDPFTFSALLTSDTSKTQQILEHRTQLEAIAVLVEALANKLAIDNNAAFKLLAQDLTDGVIDGEGIANNNRYLEAVLGAPIAHMTLTNTGTETPFNLAQIAQLLISEQSILNTSINTDQLASGEVTFKPQPLSLDTDFDGYPNLTDIDDDNDGVPDEKDAFPLDATESVDTDLDGIGNNTDTDDDNDGIPDENDAFPLDATESNDTDLDGIGNNADTDDDNDGIPDENDAFPLDATESTDTDLDGIGNNADNDDDNDGVLDESDAFPLDATESVDSDLDGIGNNADTDDDNDGIDDDADFYPNDAQCAIESDGNGSQCYLTWMASESITVKSIQAIPNDRIIYHLITKEKSSHILVQNLQNMHFERKIKSELLTDVLYHVKHQRIYAISGNQIVYFNDQDHEIEYPPFSWGNKLLDTGNFFLSLGSSELTTYDLQKEVDTHRIWSSDQYYGMAFNDKNNYAYFYSDSDSDSEVKSLKIDQTTGQISHTAAPYYKTGWWYKIIKVSPDGLSLILDRGDILDANTLAFKGTLQSTFDFAIWSENNEFITVKNNTNSSATSELKRFNADNQKSEQFSIQGKVLALLTLNNNPLLVINNGQHIEFKPYIANDDRDNDGVKNIDDAFPEDAAASIDTDRDGYPNTWNEGYSQADSTTGLNLDVFPNDTTCWLVSHGNNGVCDYNRTMPNFYLQKTIIDANGIVYLLNAHDNKIYRWSAQTQSFLNALILPNASPVYKMEYVKQQNKIYILTRLNNIYTIDLDDLNAEIKLIRTLNEPIETLASAGNYLLVKSEKNVSLINQNGDITDSIIIHTSNFIWNQKNNTLYSQSVYGVFSHVIDQLTGKFSEGEKISTTLSRSDRFSISDNGESLFVSDLYSKKAVIIRTDDPTQITSFNWFSEAWPLLLSDTIVNFSSPTKNEAYLEFFWASSSPSKGAHINLSGASRAVFPYLGDIIILRQTNDGFTFDLHEVADTDQDGLLGWWENAFGLDDNNPNDALLDADNDGLSNLTEFALRTNPTLTDSDGDGLSDSQEVNDYHTNPLKADTDGDGLNDAEEVNTYFTNPNLTDSDEDNISDFDEVNKYQTNPLSNDSDNDGMTDFWEIHYYLNPNFNDALWDADNDSLTNIDEFKYQTHPNIADTDLDGLSDGDEVHVHNTLPTNKDTDNDRMYDAFEVQFALNPLSASDADIDNDGDTFKNVEEFYLDTDPIDQNSTPIVQPWATSQGSNSRSGFIATLIDPANISERWRFKTNGNTQQVTTSAGQVFISDKHTISVLKAHNGLLSWQKQIENRKAISLPVIDDTNVYLNTKNDLYAFNRLSGAPIYQVAREDASETNNLMSLNDDLIIDRATYFLRAYNKQSGEIAWKTPLLTDSSSPKAFNIASDTDHIYIYHGDTRIMLLNLHDGSYSKSIMGGIDEKGTKNLYHPPVLGTDDNVVFLSRTSLASGKLSGTNTNWITNVKSDPLFQISVGYGRIYMLADGVLNVYDEQDGQLLWHWKPSDNTLLSSNIVITRNHVFVGSLTNTYALDISTQQVVWQTEVGGKLSVSNEGALFIAADNEVVAFSLSGDSDADGIPDWWEQSFGLNPNDATDAYLDNDGDGLNNLNEYLSSSDPSLTDTDADGLSDGDEVNTYQTSPIKIDTDKDGLSDSDEVRLYLTQPNNSDSDNDGITDGWEITYRLSPLDNSDANQDSDNDSFSNLEEFYLHTDPNNSADFKKAQPWVTYQANAKHDGFVLQLIADANIKELWRRELSSAVVGSLTAANGKAFVSTGNTELYSINGFDAFSGVLLWSKEASDNSKSPPRIADSISSLAYSNGYVYYQTAHKNSSLLRSLNPQTGELVFKEYLGVFKPEEPNPFLAPTPYDSHMYTIGGGVYGFSGSEFKFYSSVAQENRWTPTVDEQYLYVCLNNPATPILNRYNGQEIETIKDDNWHGCAPNTAGVLSNNALIATNNQLTYHYDIASKAVTWSIPSDNQQASVGFGKVFVLESGVLKAVNERSGELLWSFEVSESITSNIVVTRNKVIVASAQNTYVLNIATQNVMTLNVGGKLSLSEGILYVTQGATIVAFNVDGDDDYDGIPNSWERLYGLDSLNALDAQQDSDNDGLTNLQEFDHKTQPNNIDTDADGLSDGDEVNTYATLPLVVDTDNDGFSDGDEVNRYQTDPNDSNSKPEAITERTV</sequence>
<feature type="compositionally biased region" description="Polar residues" evidence="5">
    <location>
        <begin position="2330"/>
        <end position="2341"/>
    </location>
</feature>
<dbReference type="SUPFAM" id="SSF50998">
    <property type="entry name" value="Quinoprotein alcohol dehydrogenase-like"/>
    <property type="match status" value="2"/>
</dbReference>
<evidence type="ECO:0000256" key="1">
    <source>
        <dbReference type="ARBA" id="ARBA00004613"/>
    </source>
</evidence>
<dbReference type="InterPro" id="IPR053180">
    <property type="entry name" value="Ca-binding_acidic-repeat"/>
</dbReference>
<feature type="domain" description="Pyrrolo-quinoline quinone repeat" evidence="7">
    <location>
        <begin position="1916"/>
        <end position="2013"/>
    </location>
</feature>
<evidence type="ECO:0000256" key="4">
    <source>
        <dbReference type="ARBA" id="ARBA00022837"/>
    </source>
</evidence>
<dbReference type="Gene3D" id="2.130.10.10">
    <property type="entry name" value="YVTN repeat-like/Quinoprotein amine dehydrogenase"/>
    <property type="match status" value="2"/>
</dbReference>
<accession>A4C3A4</accession>
<feature type="compositionally biased region" description="Low complexity" evidence="5">
    <location>
        <begin position="1781"/>
        <end position="1790"/>
    </location>
</feature>
<dbReference type="Gene3D" id="4.10.1080.10">
    <property type="entry name" value="TSP type-3 repeat"/>
    <property type="match status" value="3"/>
</dbReference>
<gene>
    <name evidence="8" type="ORF">PTD2_00666</name>
</gene>
<dbReference type="RefSeq" id="WP_009836337.1">
    <property type="nucleotide sequence ID" value="NZ_AAOH01000001.1"/>
</dbReference>
<name>A4C3A4_9GAMM</name>
<organism evidence="8 9">
    <name type="scientific">Pseudoalteromonas tunicata D2</name>
    <dbReference type="NCBI Taxonomy" id="87626"/>
    <lineage>
        <taxon>Bacteria</taxon>
        <taxon>Pseudomonadati</taxon>
        <taxon>Pseudomonadota</taxon>
        <taxon>Gammaproteobacteria</taxon>
        <taxon>Alteromonadales</taxon>
        <taxon>Pseudoalteromonadaceae</taxon>
        <taxon>Pseudoalteromonas</taxon>
    </lineage>
</organism>
<dbReference type="HOGENOM" id="CLU_229678_0_0_6"/>
<dbReference type="SMART" id="SM00564">
    <property type="entry name" value="PQQ"/>
    <property type="match status" value="4"/>
</dbReference>
<feature type="compositionally biased region" description="Acidic residues" evidence="5">
    <location>
        <begin position="2294"/>
        <end position="2304"/>
    </location>
</feature>
<evidence type="ECO:0000313" key="9">
    <source>
        <dbReference type="Proteomes" id="UP000006201"/>
    </source>
</evidence>
<feature type="compositionally biased region" description="Polar residues" evidence="5">
    <location>
        <begin position="2271"/>
        <end position="2281"/>
    </location>
</feature>
<dbReference type="InterPro" id="IPR028974">
    <property type="entry name" value="TSP_type-3_rpt"/>
</dbReference>
<dbReference type="eggNOG" id="COG4932">
    <property type="taxonomic scope" value="Bacteria"/>
</dbReference>
<feature type="compositionally biased region" description="Acidic residues" evidence="5">
    <location>
        <begin position="2317"/>
        <end position="2326"/>
    </location>
</feature>
<feature type="region of interest" description="Disordered" evidence="5">
    <location>
        <begin position="2271"/>
        <end position="2350"/>
    </location>
</feature>
<dbReference type="Gene3D" id="2.40.10.480">
    <property type="match status" value="1"/>
</dbReference>